<evidence type="ECO:0000259" key="11">
    <source>
        <dbReference type="Pfam" id="PF21445"/>
    </source>
</evidence>
<dbReference type="GO" id="GO:0004527">
    <property type="term" value="F:exonuclease activity"/>
    <property type="evidence" value="ECO:0007669"/>
    <property type="project" value="UniProtKB-KW"/>
</dbReference>
<keyword evidence="8" id="KW-0238">DNA-binding</keyword>
<dbReference type="InterPro" id="IPR027417">
    <property type="entry name" value="P-loop_NTPase"/>
</dbReference>
<dbReference type="GO" id="GO:0006281">
    <property type="term" value="P:DNA repair"/>
    <property type="evidence" value="ECO:0007669"/>
    <property type="project" value="UniProtKB-KW"/>
</dbReference>
<dbReference type="RefSeq" id="WP_027825602.1">
    <property type="nucleotide sequence ID" value="NZ_AZFB01000002.1"/>
</dbReference>
<evidence type="ECO:0000256" key="7">
    <source>
        <dbReference type="ARBA" id="ARBA00022840"/>
    </source>
</evidence>
<accession>A0A0R1S3I9</accession>
<keyword evidence="7" id="KW-0067">ATP-binding</keyword>
<dbReference type="InterPro" id="IPR038726">
    <property type="entry name" value="PDDEXK_AddAB-type"/>
</dbReference>
<evidence type="ECO:0000313" key="12">
    <source>
        <dbReference type="EMBL" id="KRL63632.1"/>
    </source>
</evidence>
<reference evidence="12 13" key="1">
    <citation type="journal article" date="2015" name="Genome Announc.">
        <title>Expanding the biotechnology potential of lactobacilli through comparative genomics of 213 strains and associated genera.</title>
        <authorList>
            <person name="Sun Z."/>
            <person name="Harris H.M."/>
            <person name="McCann A."/>
            <person name="Guo C."/>
            <person name="Argimon S."/>
            <person name="Zhang W."/>
            <person name="Yang X."/>
            <person name="Jeffery I.B."/>
            <person name="Cooney J.C."/>
            <person name="Kagawa T.F."/>
            <person name="Liu W."/>
            <person name="Song Y."/>
            <person name="Salvetti E."/>
            <person name="Wrobel A."/>
            <person name="Rasinkangas P."/>
            <person name="Parkhill J."/>
            <person name="Rea M.C."/>
            <person name="O'Sullivan O."/>
            <person name="Ritari J."/>
            <person name="Douillard F.P."/>
            <person name="Paul Ross R."/>
            <person name="Yang R."/>
            <person name="Briner A.E."/>
            <person name="Felis G.E."/>
            <person name="de Vos W.M."/>
            <person name="Barrangou R."/>
            <person name="Klaenhammer T.R."/>
            <person name="Caufield P.W."/>
            <person name="Cui Y."/>
            <person name="Zhang H."/>
            <person name="O'Toole P.W."/>
        </authorList>
    </citation>
    <scope>NUCLEOTIDE SEQUENCE [LARGE SCALE GENOMIC DNA]</scope>
    <source>
        <strain evidence="12 13">DSM 15354</strain>
    </source>
</reference>
<keyword evidence="4" id="KW-0378">Hydrolase</keyword>
<name>A0A0R1S3I9_9LACO</name>
<dbReference type="eggNOG" id="COG3857">
    <property type="taxonomic scope" value="Bacteria"/>
</dbReference>
<dbReference type="EMBL" id="AZFB01000002">
    <property type="protein sequence ID" value="KRL63632.1"/>
    <property type="molecule type" value="Genomic_DNA"/>
</dbReference>
<dbReference type="PANTHER" id="PTHR30591:SF1">
    <property type="entry name" value="RECBCD ENZYME SUBUNIT RECC"/>
    <property type="match status" value="1"/>
</dbReference>
<keyword evidence="3" id="KW-0227">DNA damage</keyword>
<protein>
    <submittedName>
        <fullName evidence="12">ATP-dependent exonuclease subunit B</fullName>
    </submittedName>
</protein>
<feature type="domain" description="PD-(D/E)XK endonuclease-like" evidence="10">
    <location>
        <begin position="764"/>
        <end position="990"/>
    </location>
</feature>
<keyword evidence="9" id="KW-0234">DNA repair</keyword>
<organism evidence="12 13">
    <name type="scientific">Lactobacillus psittaci DSM 15354</name>
    <dbReference type="NCBI Taxonomy" id="1122152"/>
    <lineage>
        <taxon>Bacteria</taxon>
        <taxon>Bacillati</taxon>
        <taxon>Bacillota</taxon>
        <taxon>Bacilli</taxon>
        <taxon>Lactobacillales</taxon>
        <taxon>Lactobacillaceae</taxon>
        <taxon>Lactobacillus</taxon>
    </lineage>
</organism>
<dbReference type="STRING" id="1122152.GCA_000425905_00307"/>
<evidence type="ECO:0000259" key="10">
    <source>
        <dbReference type="Pfam" id="PF12705"/>
    </source>
</evidence>
<dbReference type="GO" id="GO:0004386">
    <property type="term" value="F:helicase activity"/>
    <property type="evidence" value="ECO:0007669"/>
    <property type="project" value="UniProtKB-KW"/>
</dbReference>
<proteinExistence type="predicted"/>
<dbReference type="OrthoDB" id="9758506at2"/>
<dbReference type="InterPro" id="IPR049035">
    <property type="entry name" value="ADDB_N"/>
</dbReference>
<gene>
    <name evidence="12" type="ORF">FC23_GL000541</name>
</gene>
<keyword evidence="1" id="KW-0540">Nuclease</keyword>
<dbReference type="PANTHER" id="PTHR30591">
    <property type="entry name" value="RECBCD ENZYME SUBUNIT RECC"/>
    <property type="match status" value="1"/>
</dbReference>
<dbReference type="GO" id="GO:0003677">
    <property type="term" value="F:DNA binding"/>
    <property type="evidence" value="ECO:0007669"/>
    <property type="project" value="UniProtKB-KW"/>
</dbReference>
<dbReference type="Gene3D" id="3.40.50.300">
    <property type="entry name" value="P-loop containing nucleotide triphosphate hydrolases"/>
    <property type="match status" value="4"/>
</dbReference>
<dbReference type="Pfam" id="PF12705">
    <property type="entry name" value="PDDEXK_1"/>
    <property type="match status" value="1"/>
</dbReference>
<evidence type="ECO:0000256" key="6">
    <source>
        <dbReference type="ARBA" id="ARBA00022839"/>
    </source>
</evidence>
<sequence>MIKIITGRQPAPLHEKIIKLATEAFAKNSDRETFIIVPNHIKFTTEVESINSLARLRQKQETAVEKLHILSFSRLAWYFLQNELELMNPVIDDAASTMLLAKIVKEKSDELILFKHLGKNSGLIKQIYTTILELRKSGVDLEEIDEDIDEETKNKVHDLDIIKSAYEAAILNHFMTKDDLELKLNEKLAEIDLSQKNFFFVDFSHFSIQEILTCKLLAKRAGNVTWAFATKNGQISPSQAGDYDYVVQKTISDLKTYFEKAGLKCEYELLPSPQTQKTYLNALWTEELPAESNDKVKDFIQLVKADSRYDEAYFVARTIYQQVALKKYRYRDFLVLAPNLHEYETYLGPILRQNQIPFFNDLQKEMKYHPLVILLENLADFAKTGIETTGLFAILKTKLLIPDFYSDESAFSYDIDLLENFALAHGINYSLWQRPLTSFVKNKVIRIDQKEEIIARLEKLRAYIINRLEKLFKVLKSETDSQKAITILFDFLVKNGVSKVLEAWRQKAIDNSDLQASQEPKQVWDTLLKLLKDYLQINPDNFDLDEFFTILTTGFKEANFAQIPSTLDAVNLSEMGIAQLANYKQVFIIGATSSNLPQISNQPGFLTSENLAQINSKSDGEHYLEDHQILSNLDQDYQFGNALALASDHIYVTYPVLNTSNEMIQPSHYYRRLLEFGANEFIQNDLPNADGNNLLSFITTPSASLGYLTFAQDLANQKELISLTKERIPNKAKQVLEGQNFDNNPISLGSPLAEKLYGSNLNSSVSQLETYYQNSLEYFLIYGLKLRKRYENELDVIQAGNYFHQTFDYLVKLLAQKQVDLGEINQSELKSYLKAVRKQMMDEGNYEQLLTDPFNRYLFTSLDRTTDKVAFNWQANLKKTPLKPKYSELSFGLTSPVKGLDFKLKDGKEINLRGKIDRVDLAKTEIGTIGQVIDYKSSSKSFDLALFANGISLQMVSYLDVLAKNAQFFTQGARLQLLGAFYQTITKNVERINSAKAIDKNFKLKTNLLDAKPKLMYNGLMVNDDILLKTAEPLLEDQNSSELYKSVKTKKDLSMSLPKNSAFTLDELQLVLKYNEYLIKKAGKEILSGQIALNPFKYENQTGLQYSDYQDIFFFDNKLINNQYKLIDSMNKKEFLDYIKSILEKEDNNG</sequence>
<feature type="domain" description="ATP-dependent helicase/deoxyribonuclease subunit B N-terminal" evidence="11">
    <location>
        <begin position="16"/>
        <end position="274"/>
    </location>
</feature>
<dbReference type="GO" id="GO:0005524">
    <property type="term" value="F:ATP binding"/>
    <property type="evidence" value="ECO:0007669"/>
    <property type="project" value="UniProtKB-KW"/>
</dbReference>
<keyword evidence="5" id="KW-0347">Helicase</keyword>
<evidence type="ECO:0000256" key="9">
    <source>
        <dbReference type="ARBA" id="ARBA00023204"/>
    </source>
</evidence>
<evidence type="ECO:0000256" key="5">
    <source>
        <dbReference type="ARBA" id="ARBA00022806"/>
    </source>
</evidence>
<dbReference type="AlphaFoldDB" id="A0A0R1S3I9"/>
<evidence type="ECO:0000256" key="2">
    <source>
        <dbReference type="ARBA" id="ARBA00022741"/>
    </source>
</evidence>
<dbReference type="SUPFAM" id="SSF52540">
    <property type="entry name" value="P-loop containing nucleoside triphosphate hydrolases"/>
    <property type="match status" value="1"/>
</dbReference>
<keyword evidence="13" id="KW-1185">Reference proteome</keyword>
<evidence type="ECO:0000256" key="4">
    <source>
        <dbReference type="ARBA" id="ARBA00022801"/>
    </source>
</evidence>
<evidence type="ECO:0000256" key="1">
    <source>
        <dbReference type="ARBA" id="ARBA00022722"/>
    </source>
</evidence>
<dbReference type="GO" id="GO:0006310">
    <property type="term" value="P:DNA recombination"/>
    <property type="evidence" value="ECO:0007669"/>
    <property type="project" value="TreeGrafter"/>
</dbReference>
<dbReference type="Proteomes" id="UP000051931">
    <property type="component" value="Unassembled WGS sequence"/>
</dbReference>
<keyword evidence="6 12" id="KW-0269">Exonuclease</keyword>
<keyword evidence="2" id="KW-0547">Nucleotide-binding</keyword>
<comment type="caution">
    <text evidence="12">The sequence shown here is derived from an EMBL/GenBank/DDBJ whole genome shotgun (WGS) entry which is preliminary data.</text>
</comment>
<evidence type="ECO:0000256" key="8">
    <source>
        <dbReference type="ARBA" id="ARBA00023125"/>
    </source>
</evidence>
<dbReference type="PATRIC" id="fig|1122152.4.peg.549"/>
<dbReference type="Pfam" id="PF21445">
    <property type="entry name" value="ADDB_N"/>
    <property type="match status" value="1"/>
</dbReference>
<evidence type="ECO:0000313" key="13">
    <source>
        <dbReference type="Proteomes" id="UP000051931"/>
    </source>
</evidence>
<evidence type="ECO:0000256" key="3">
    <source>
        <dbReference type="ARBA" id="ARBA00022763"/>
    </source>
</evidence>